<evidence type="ECO:0000313" key="7">
    <source>
        <dbReference type="EMBL" id="KKK33227.1"/>
    </source>
</evidence>
<dbReference type="EMBL" id="LAYY01000101">
    <property type="protein sequence ID" value="KKK33227.1"/>
    <property type="molecule type" value="Genomic_DNA"/>
</dbReference>
<dbReference type="SUPFAM" id="SSF52833">
    <property type="entry name" value="Thioredoxin-like"/>
    <property type="match status" value="1"/>
</dbReference>
<keyword evidence="3" id="KW-0812">Transmembrane</keyword>
<proteinExistence type="predicted"/>
<dbReference type="InterPro" id="IPR036249">
    <property type="entry name" value="Thioredoxin-like_sf"/>
</dbReference>
<keyword evidence="3" id="KW-0735">Signal-anchor</keyword>
<dbReference type="RefSeq" id="WP_046526375.1">
    <property type="nucleotide sequence ID" value="NZ_LAYY01000101.1"/>
</dbReference>
<comment type="subcellular location">
    <subcellularLocation>
        <location evidence="1">Cell envelope</location>
    </subcellularLocation>
</comment>
<keyword evidence="2" id="KW-0201">Cytochrome c-type biogenesis</keyword>
<protein>
    <recommendedName>
        <fullName evidence="6">Thioredoxin domain-containing protein</fullName>
    </recommendedName>
</protein>
<comment type="caution">
    <text evidence="7">The sequence shown here is derived from an EMBL/GenBank/DDBJ whole genome shotgun (WGS) entry which is preliminary data.</text>
</comment>
<dbReference type="CDD" id="cd02966">
    <property type="entry name" value="TlpA_like_family"/>
    <property type="match status" value="1"/>
</dbReference>
<dbReference type="GO" id="GO:0017004">
    <property type="term" value="P:cytochrome complex assembly"/>
    <property type="evidence" value="ECO:0007669"/>
    <property type="project" value="UniProtKB-KW"/>
</dbReference>
<evidence type="ECO:0000256" key="5">
    <source>
        <dbReference type="ARBA" id="ARBA00023284"/>
    </source>
</evidence>
<gene>
    <name evidence="7" type="ORF">WQ57_25235</name>
</gene>
<dbReference type="OrthoDB" id="25753at2"/>
<dbReference type="PANTHER" id="PTHR42852:SF6">
    <property type="entry name" value="THIOL:DISULFIDE INTERCHANGE PROTEIN DSBE"/>
    <property type="match status" value="1"/>
</dbReference>
<evidence type="ECO:0000256" key="3">
    <source>
        <dbReference type="ARBA" id="ARBA00022968"/>
    </source>
</evidence>
<evidence type="ECO:0000313" key="8">
    <source>
        <dbReference type="Proteomes" id="UP000034166"/>
    </source>
</evidence>
<dbReference type="InterPro" id="IPR000866">
    <property type="entry name" value="AhpC/TSA"/>
</dbReference>
<evidence type="ECO:0000256" key="1">
    <source>
        <dbReference type="ARBA" id="ARBA00004196"/>
    </source>
</evidence>
<dbReference type="GO" id="GO:0030313">
    <property type="term" value="C:cell envelope"/>
    <property type="evidence" value="ECO:0007669"/>
    <property type="project" value="UniProtKB-SubCell"/>
</dbReference>
<dbReference type="GO" id="GO:0016209">
    <property type="term" value="F:antioxidant activity"/>
    <property type="evidence" value="ECO:0007669"/>
    <property type="project" value="InterPro"/>
</dbReference>
<dbReference type="PROSITE" id="PS51352">
    <property type="entry name" value="THIOREDOXIN_2"/>
    <property type="match status" value="1"/>
</dbReference>
<reference evidence="7 8" key="1">
    <citation type="submission" date="2015-04" db="EMBL/GenBank/DDBJ databases">
        <title>Taxonomic description and genome sequence of Bacillus campisalis sp. nov., a novel member of the genus Bacillus isolated from solar saltern.</title>
        <authorList>
            <person name="Mathan Kumar R."/>
            <person name="Kaur G."/>
            <person name="Kumar A."/>
            <person name="Singh N.K."/>
            <person name="Kaur N."/>
            <person name="Kumar N."/>
            <person name="Mayilraj S."/>
        </authorList>
    </citation>
    <scope>NUCLEOTIDE SEQUENCE [LARGE SCALE GENOMIC DNA]</scope>
    <source>
        <strain evidence="7 8">SA2-6</strain>
    </source>
</reference>
<dbReference type="PROSITE" id="PS00194">
    <property type="entry name" value="THIOREDOXIN_1"/>
    <property type="match status" value="1"/>
</dbReference>
<sequence>MKNKLARILVLLMIISAFAYFAINLDKGNSASGLGKKAPDFQLEDMEGERRSLSEFKGKVVVLNFFATWCGPCVDEAPELEKFEQEYGQEIQLLIIDLGETRDRVKKFTDTHQTTSTYLFDYKMDVKDQFAVTGQPETFVIDKDGVIREHYKGPITKEGLFDLVKEY</sequence>
<dbReference type="PATRIC" id="fig|1408103.3.peg.5447"/>
<dbReference type="InterPro" id="IPR013766">
    <property type="entry name" value="Thioredoxin_domain"/>
</dbReference>
<keyword evidence="4" id="KW-1015">Disulfide bond</keyword>
<name>A0A0M2SK31_9BACI</name>
<dbReference type="Pfam" id="PF00578">
    <property type="entry name" value="AhpC-TSA"/>
    <property type="match status" value="1"/>
</dbReference>
<dbReference type="Gene3D" id="3.40.30.10">
    <property type="entry name" value="Glutaredoxin"/>
    <property type="match status" value="1"/>
</dbReference>
<dbReference type="PANTHER" id="PTHR42852">
    <property type="entry name" value="THIOL:DISULFIDE INTERCHANGE PROTEIN DSBE"/>
    <property type="match status" value="1"/>
</dbReference>
<organism evidence="7 8">
    <name type="scientific">Mesobacillus campisalis</name>
    <dbReference type="NCBI Taxonomy" id="1408103"/>
    <lineage>
        <taxon>Bacteria</taxon>
        <taxon>Bacillati</taxon>
        <taxon>Bacillota</taxon>
        <taxon>Bacilli</taxon>
        <taxon>Bacillales</taxon>
        <taxon>Bacillaceae</taxon>
        <taxon>Mesobacillus</taxon>
    </lineage>
</organism>
<evidence type="ECO:0000259" key="6">
    <source>
        <dbReference type="PROSITE" id="PS51352"/>
    </source>
</evidence>
<dbReference type="InterPro" id="IPR050553">
    <property type="entry name" value="Thioredoxin_ResA/DsbE_sf"/>
</dbReference>
<dbReference type="InterPro" id="IPR017937">
    <property type="entry name" value="Thioredoxin_CS"/>
</dbReference>
<dbReference type="Proteomes" id="UP000034166">
    <property type="component" value="Unassembled WGS sequence"/>
</dbReference>
<keyword evidence="5" id="KW-0676">Redox-active center</keyword>
<dbReference type="GO" id="GO:0016491">
    <property type="term" value="F:oxidoreductase activity"/>
    <property type="evidence" value="ECO:0007669"/>
    <property type="project" value="InterPro"/>
</dbReference>
<evidence type="ECO:0000256" key="4">
    <source>
        <dbReference type="ARBA" id="ARBA00023157"/>
    </source>
</evidence>
<feature type="domain" description="Thioredoxin" evidence="6">
    <location>
        <begin position="32"/>
        <end position="167"/>
    </location>
</feature>
<evidence type="ECO:0000256" key="2">
    <source>
        <dbReference type="ARBA" id="ARBA00022748"/>
    </source>
</evidence>
<dbReference type="AlphaFoldDB" id="A0A0M2SK31"/>
<accession>A0A0M2SK31</accession>
<keyword evidence="8" id="KW-1185">Reference proteome</keyword>